<organism evidence="3 4">
    <name type="scientific">Ornithinibacillus hominis</name>
    <dbReference type="NCBI Taxonomy" id="2763055"/>
    <lineage>
        <taxon>Bacteria</taxon>
        <taxon>Bacillati</taxon>
        <taxon>Bacillota</taxon>
        <taxon>Bacilli</taxon>
        <taxon>Bacillales</taxon>
        <taxon>Bacillaceae</taxon>
        <taxon>Ornithinibacillus</taxon>
    </lineage>
</organism>
<dbReference type="PANTHER" id="PTHR37806:SF1">
    <property type="entry name" value="PEPTIDASE C39-LIKE DOMAIN-CONTAINING PROTEIN"/>
    <property type="match status" value="1"/>
</dbReference>
<feature type="domain" description="SpaA-like prealbumin fold" evidence="2">
    <location>
        <begin position="43"/>
        <end position="127"/>
    </location>
</feature>
<dbReference type="Pfam" id="PF13529">
    <property type="entry name" value="Peptidase_C39_2"/>
    <property type="match status" value="1"/>
</dbReference>
<dbReference type="Gene3D" id="3.90.70.10">
    <property type="entry name" value="Cysteine proteinases"/>
    <property type="match status" value="1"/>
</dbReference>
<reference evidence="3" key="1">
    <citation type="submission" date="2020-08" db="EMBL/GenBank/DDBJ databases">
        <title>Genome public.</title>
        <authorList>
            <person name="Liu C."/>
            <person name="Sun Q."/>
        </authorList>
    </citation>
    <scope>NUCLEOTIDE SEQUENCE</scope>
    <source>
        <strain evidence="3">BX22</strain>
    </source>
</reference>
<evidence type="ECO:0000259" key="2">
    <source>
        <dbReference type="Pfam" id="PF17802"/>
    </source>
</evidence>
<keyword evidence="4" id="KW-1185">Reference proteome</keyword>
<evidence type="ECO:0000259" key="1">
    <source>
        <dbReference type="Pfam" id="PF13529"/>
    </source>
</evidence>
<comment type="caution">
    <text evidence="3">The sequence shown here is derived from an EMBL/GenBank/DDBJ whole genome shotgun (WGS) entry which is preliminary data.</text>
</comment>
<dbReference type="EMBL" id="JACOOL010000009">
    <property type="protein sequence ID" value="MBC5637728.1"/>
    <property type="molecule type" value="Genomic_DNA"/>
</dbReference>
<feature type="domain" description="Peptidase C39-like" evidence="1">
    <location>
        <begin position="152"/>
        <end position="320"/>
    </location>
</feature>
<dbReference type="Pfam" id="PF17802">
    <property type="entry name" value="SpaA"/>
    <property type="match status" value="1"/>
</dbReference>
<evidence type="ECO:0000313" key="4">
    <source>
        <dbReference type="Proteomes" id="UP000637359"/>
    </source>
</evidence>
<dbReference type="InterPro" id="IPR041033">
    <property type="entry name" value="SpaA_PFL_dom_1"/>
</dbReference>
<dbReference type="Proteomes" id="UP000637359">
    <property type="component" value="Unassembled WGS sequence"/>
</dbReference>
<protein>
    <submittedName>
        <fullName evidence="3">C39 family peptidase</fullName>
    </submittedName>
</protein>
<name>A0A923L724_9BACI</name>
<dbReference type="AlphaFoldDB" id="A0A923L724"/>
<proteinExistence type="predicted"/>
<dbReference type="InterPro" id="IPR039564">
    <property type="entry name" value="Peptidase_C39-like"/>
</dbReference>
<sequence length="347" mass="39366">MKLIIRNSILFFFLFLSIILVVLKGEKINAFVSEVFDKNEGVITIVSIDAQQGFPIKDVTFQLLDSETEEVLAELTTGSDGVVRTNDLPQNKTYQIIQTDIYWPYQLNTDPQTIALLSEEEEIAIENNVHPSVTTYERTDQDEVVVTEMNLSVDTVLQEPELPNGCEVTSLASVLHYYGYEVDKTVLSDKYLPKIPFEVKNGKLYGADPYNAYAGEPRSRNQGFFSYAPPIIETVNRYFKEVGGHHKTEDITGSSPEELLNNYVQEGIPVVVWTTIDLKEPLFNYSWYVHGTEKSIDVIRNSHTVVLTGFSEEEVFVMDPLKGNVSYPMDQFFEIYKKAGSHAMVVR</sequence>
<gene>
    <name evidence="3" type="ORF">H8S33_13005</name>
</gene>
<accession>A0A923L724</accession>
<dbReference type="Gene3D" id="2.60.40.10">
    <property type="entry name" value="Immunoglobulins"/>
    <property type="match status" value="1"/>
</dbReference>
<dbReference type="RefSeq" id="WP_186870433.1">
    <property type="nucleotide sequence ID" value="NZ_JACOOL010000009.1"/>
</dbReference>
<evidence type="ECO:0000313" key="3">
    <source>
        <dbReference type="EMBL" id="MBC5637728.1"/>
    </source>
</evidence>
<dbReference type="PANTHER" id="PTHR37806">
    <property type="entry name" value="LMO0724 PROTEIN"/>
    <property type="match status" value="1"/>
</dbReference>
<dbReference type="InterPro" id="IPR013783">
    <property type="entry name" value="Ig-like_fold"/>
</dbReference>